<dbReference type="GO" id="GO:0046872">
    <property type="term" value="F:metal ion binding"/>
    <property type="evidence" value="ECO:0007669"/>
    <property type="project" value="UniProtKB-KW"/>
</dbReference>
<evidence type="ECO:0000256" key="5">
    <source>
        <dbReference type="ARBA" id="ARBA00022490"/>
    </source>
</evidence>
<comment type="catalytic activity">
    <reaction evidence="1 10 11">
        <text>Endonucleolytic cleavage to 5'-phosphomonoester.</text>
        <dbReference type="EC" id="3.1.26.4"/>
    </reaction>
</comment>
<dbReference type="InterPro" id="IPR004649">
    <property type="entry name" value="RNase_H2_suA"/>
</dbReference>
<evidence type="ECO:0000256" key="7">
    <source>
        <dbReference type="ARBA" id="ARBA00022723"/>
    </source>
</evidence>
<dbReference type="PANTHER" id="PTHR10954:SF23">
    <property type="entry name" value="RIBONUCLEASE"/>
    <property type="match status" value="1"/>
</dbReference>
<keyword evidence="9 10" id="KW-0378">Hydrolase</keyword>
<dbReference type="CDD" id="cd07180">
    <property type="entry name" value="RNase_HII_archaea_like"/>
    <property type="match status" value="1"/>
</dbReference>
<evidence type="ECO:0000256" key="4">
    <source>
        <dbReference type="ARBA" id="ARBA00004496"/>
    </source>
</evidence>
<evidence type="ECO:0000256" key="8">
    <source>
        <dbReference type="ARBA" id="ARBA00022759"/>
    </source>
</evidence>
<sequence>MGFMIVAGVDEAGRGAAIGPLVVACVSIRARHIPKLVSIGVKDSKLLEYDLRFNLANDIRRYAYQIEYKVVDAKTVDKAVYKHKLNRLELEVMAELLNRVKYDIAIIDSPLRDCSKVVGFISQKVEGHVLATHHADRKFVTVACASIIAKTIRDSLVEKLKKKFGDFGTGYPSDPKTIEFIKRYGRERFSIIRTSWITIKRLFLDQKTLLDFMIDEKV</sequence>
<feature type="binding site" evidence="10">
    <location>
        <position position="108"/>
    </location>
    <ligand>
        <name>a divalent metal cation</name>
        <dbReference type="ChEBI" id="CHEBI:60240"/>
    </ligand>
</feature>
<evidence type="ECO:0000256" key="10">
    <source>
        <dbReference type="PROSITE-ProRule" id="PRU01319"/>
    </source>
</evidence>
<dbReference type="Gene3D" id="3.30.420.10">
    <property type="entry name" value="Ribonuclease H-like superfamily/Ribonuclease H"/>
    <property type="match status" value="1"/>
</dbReference>
<dbReference type="GO" id="GO:0004523">
    <property type="term" value="F:RNA-DNA hybrid ribonuclease activity"/>
    <property type="evidence" value="ECO:0007669"/>
    <property type="project" value="UniProtKB-UniRule"/>
</dbReference>
<dbReference type="EC" id="3.1.26.4" evidence="11"/>
<comment type="function">
    <text evidence="3 11">Endonuclease that specifically degrades the RNA of RNA-DNA hybrids.</text>
</comment>
<dbReference type="AlphaFoldDB" id="A0A1L2JTB5"/>
<proteinExistence type="inferred from homology"/>
<dbReference type="GO" id="GO:0006298">
    <property type="term" value="P:mismatch repair"/>
    <property type="evidence" value="ECO:0007669"/>
    <property type="project" value="TreeGrafter"/>
</dbReference>
<dbReference type="InterPro" id="IPR023160">
    <property type="entry name" value="RNase_HII_hlx-loop-hlx_cap_dom"/>
</dbReference>
<accession>A0A1L2JTB5</accession>
<comment type="cofactor">
    <cofactor evidence="2">
        <name>Mg(2+)</name>
        <dbReference type="ChEBI" id="CHEBI:18420"/>
    </cofactor>
</comment>
<feature type="domain" description="RNase H type-2" evidence="12">
    <location>
        <begin position="4"/>
        <end position="208"/>
    </location>
</feature>
<dbReference type="InterPro" id="IPR036397">
    <property type="entry name" value="RNaseH_sf"/>
</dbReference>
<feature type="binding site" evidence="10">
    <location>
        <position position="10"/>
    </location>
    <ligand>
        <name>a divalent metal cation</name>
        <dbReference type="ChEBI" id="CHEBI:60240"/>
    </ligand>
</feature>
<dbReference type="InterPro" id="IPR012337">
    <property type="entry name" value="RNaseH-like_sf"/>
</dbReference>
<keyword evidence="6 10" id="KW-0540">Nuclease</keyword>
<protein>
    <recommendedName>
        <fullName evidence="11">Ribonuclease</fullName>
        <ecNumber evidence="11">3.1.26.4</ecNumber>
    </recommendedName>
</protein>
<name>A0A1L2JTB5_9CREN</name>
<dbReference type="NCBIfam" id="TIGR00729">
    <property type="entry name" value="ribonuclease HII"/>
    <property type="match status" value="1"/>
</dbReference>
<feature type="binding site" evidence="10">
    <location>
        <position position="11"/>
    </location>
    <ligand>
        <name>a divalent metal cation</name>
        <dbReference type="ChEBI" id="CHEBI:60240"/>
    </ligand>
</feature>
<evidence type="ECO:0000259" key="12">
    <source>
        <dbReference type="PROSITE" id="PS51975"/>
    </source>
</evidence>
<evidence type="ECO:0000256" key="1">
    <source>
        <dbReference type="ARBA" id="ARBA00000077"/>
    </source>
</evidence>
<comment type="similarity">
    <text evidence="11">Belongs to the RNase HII family.</text>
</comment>
<comment type="cofactor">
    <cofactor evidence="10">
        <name>Mn(2+)</name>
        <dbReference type="ChEBI" id="CHEBI:29035"/>
    </cofactor>
    <cofactor evidence="10">
        <name>Mg(2+)</name>
        <dbReference type="ChEBI" id="CHEBI:18420"/>
    </cofactor>
    <text evidence="10">Manganese or magnesium. Binds 1 divalent metal ion per monomer in the absence of substrate. May bind a second metal ion after substrate binding.</text>
</comment>
<dbReference type="GO" id="GO:0043137">
    <property type="term" value="P:DNA replication, removal of RNA primer"/>
    <property type="evidence" value="ECO:0007669"/>
    <property type="project" value="TreeGrafter"/>
</dbReference>
<dbReference type="GO" id="GO:0005737">
    <property type="term" value="C:cytoplasm"/>
    <property type="evidence" value="ECO:0007669"/>
    <property type="project" value="UniProtKB-SubCell"/>
</dbReference>
<evidence type="ECO:0000256" key="3">
    <source>
        <dbReference type="ARBA" id="ARBA00004065"/>
    </source>
</evidence>
<reference evidence="13" key="1">
    <citation type="journal article" date="2017" name="Nature">
        <title>Metagenomic exploration of ASGARD archaea illuminates the origin of cellular complexity in eukaryotes.</title>
        <authorList>
            <person name="Zaremba-Niedzwiedzka K."/>
            <person name="Caceres E.F."/>
            <person name="Saw J.H.W."/>
            <person name="Backstrom D."/>
            <person name="Juzokaite L."/>
            <person name="Vancaester E."/>
            <person name="Seitz K.W."/>
            <person name="Anantharaman K."/>
            <person name="Starnawski P."/>
            <person name="Kjeldsen K.U."/>
            <person name="Stott M.B."/>
            <person name="Nunoura T."/>
            <person name="Banfield J.F."/>
            <person name="Schramm A."/>
            <person name="Baker B.J."/>
            <person name="Spang A."/>
            <person name="Ettema T.J.G."/>
        </authorList>
    </citation>
    <scope>NUCLEOTIDE SEQUENCE</scope>
    <source>
        <strain evidence="13">TIV_1</strain>
    </source>
</reference>
<evidence type="ECO:0000256" key="2">
    <source>
        <dbReference type="ARBA" id="ARBA00001946"/>
    </source>
</evidence>
<dbReference type="PANTHER" id="PTHR10954">
    <property type="entry name" value="RIBONUCLEASE H2 SUBUNIT A"/>
    <property type="match status" value="1"/>
</dbReference>
<dbReference type="GO" id="GO:0003723">
    <property type="term" value="F:RNA binding"/>
    <property type="evidence" value="ECO:0007669"/>
    <property type="project" value="UniProtKB-UniRule"/>
</dbReference>
<dbReference type="PROSITE" id="PS51975">
    <property type="entry name" value="RNASE_H_2"/>
    <property type="match status" value="1"/>
</dbReference>
<evidence type="ECO:0000313" key="13">
    <source>
        <dbReference type="EMBL" id="AOZ56151.1"/>
    </source>
</evidence>
<dbReference type="GO" id="GO:0032299">
    <property type="term" value="C:ribonuclease H2 complex"/>
    <property type="evidence" value="ECO:0007669"/>
    <property type="project" value="TreeGrafter"/>
</dbReference>
<keyword evidence="7 10" id="KW-0479">Metal-binding</keyword>
<dbReference type="InterPro" id="IPR001352">
    <property type="entry name" value="RNase_HII/HIII"/>
</dbReference>
<dbReference type="InterPro" id="IPR024567">
    <property type="entry name" value="RNase_HII/HIII_dom"/>
</dbReference>
<keyword evidence="5" id="KW-0963">Cytoplasm</keyword>
<evidence type="ECO:0000256" key="6">
    <source>
        <dbReference type="ARBA" id="ARBA00022722"/>
    </source>
</evidence>
<organism evidence="13">
    <name type="scientific">uncultured korarchaeote</name>
    <dbReference type="NCBI Taxonomy" id="161241"/>
    <lineage>
        <taxon>Archaea</taxon>
        <taxon>Thermoproteota</taxon>
        <taxon>environmental samples</taxon>
    </lineage>
</organism>
<comment type="subcellular location">
    <subcellularLocation>
        <location evidence="4">Cytoplasm</location>
    </subcellularLocation>
</comment>
<dbReference type="Gene3D" id="1.10.10.460">
    <property type="entry name" value="Ribonuclease hii. Domain 2"/>
    <property type="match status" value="1"/>
</dbReference>
<keyword evidence="8 10" id="KW-0255">Endonuclease</keyword>
<dbReference type="SUPFAM" id="SSF53098">
    <property type="entry name" value="Ribonuclease H-like"/>
    <property type="match status" value="1"/>
</dbReference>
<dbReference type="Pfam" id="PF01351">
    <property type="entry name" value="RNase_HII"/>
    <property type="match status" value="1"/>
</dbReference>
<evidence type="ECO:0000256" key="9">
    <source>
        <dbReference type="ARBA" id="ARBA00022801"/>
    </source>
</evidence>
<evidence type="ECO:0000256" key="11">
    <source>
        <dbReference type="RuleBase" id="RU003515"/>
    </source>
</evidence>
<dbReference type="EMBL" id="KX765065">
    <property type="protein sequence ID" value="AOZ56151.1"/>
    <property type="molecule type" value="Genomic_DNA"/>
</dbReference>